<dbReference type="RefSeq" id="WP_289504142.1">
    <property type="nucleotide sequence ID" value="NZ_CP116805.1"/>
</dbReference>
<name>A0AAE9XVA5_9PROT</name>
<accession>A0AAE9XVA5</accession>
<gene>
    <name evidence="1" type="ORF">PH603_01450</name>
</gene>
<keyword evidence="2" id="KW-1185">Reference proteome</keyword>
<evidence type="ECO:0000313" key="2">
    <source>
        <dbReference type="Proteomes" id="UP001217500"/>
    </source>
</evidence>
<reference evidence="1" key="1">
    <citation type="submission" date="2023-01" db="EMBL/GenBank/DDBJ databases">
        <title>The genome sequence of Kordiimonadaceae bacterium 6D33.</title>
        <authorList>
            <person name="Liu Y."/>
        </authorList>
    </citation>
    <scope>NUCLEOTIDE SEQUENCE</scope>
    <source>
        <strain evidence="1">6D33</strain>
    </source>
</reference>
<dbReference type="Proteomes" id="UP001217500">
    <property type="component" value="Chromosome"/>
</dbReference>
<organism evidence="1 2">
    <name type="scientific">Gimibacter soli</name>
    <dbReference type="NCBI Taxonomy" id="3024400"/>
    <lineage>
        <taxon>Bacteria</taxon>
        <taxon>Pseudomonadati</taxon>
        <taxon>Pseudomonadota</taxon>
        <taxon>Alphaproteobacteria</taxon>
        <taxon>Kordiimonadales</taxon>
        <taxon>Temperatibacteraceae</taxon>
        <taxon>Gimibacter</taxon>
    </lineage>
</organism>
<dbReference type="AlphaFoldDB" id="A0AAE9XVA5"/>
<protein>
    <submittedName>
        <fullName evidence="1">Uncharacterized protein</fullName>
    </submittedName>
</protein>
<sequence>MIPQHLRTIGIDELAKILALEPRTIQRRLTEMPDRLPTPIRATSGQPVRWRVDVVDEWVKAQESATYIGLRERCRKTAIGAKRISKMTPEERVARGFQAA</sequence>
<proteinExistence type="predicted"/>
<dbReference type="KEGG" id="gso:PH603_01450"/>
<dbReference type="EMBL" id="CP116805">
    <property type="protein sequence ID" value="WCL54423.1"/>
    <property type="molecule type" value="Genomic_DNA"/>
</dbReference>
<evidence type="ECO:0000313" key="1">
    <source>
        <dbReference type="EMBL" id="WCL54423.1"/>
    </source>
</evidence>